<dbReference type="PANTHER" id="PTHR33445:SF1">
    <property type="entry name" value="ATP SYNTHASE SUBUNIT B"/>
    <property type="match status" value="1"/>
</dbReference>
<sequence>MANETPAEGDAHEAEATHDTAASPTDGTHATTEAHGGEHEAGFPPFDSSTFGTQLIWLAITFVVLYVVLSRLALPRIGGILEDRKGRIDSDLAAADASRQKTDAAIAAYEAALAEARKKSHAIAEETRNSIKADLDAKRGAVEADLNKKVADAEARIKATKTEALGHVGEIAADTVETLVSKLVGNVSAQDARDAVAQVSKE</sequence>
<comment type="function">
    <text evidence="12 15">F(1)F(0) ATP synthase produces ATP from ADP in the presence of a proton or sodium gradient. F-type ATPases consist of two structural domains, F(1) containing the extramembraneous catalytic core and F(0) containing the membrane proton channel, linked together by a central stalk and a peripheral stalk. During catalysis, ATP synthesis in the catalytic domain of F(1) is coupled via a rotary mechanism of the central stalk subunits to proton translocation.</text>
</comment>
<keyword evidence="20" id="KW-1185">Reference proteome</keyword>
<evidence type="ECO:0000256" key="8">
    <source>
        <dbReference type="ARBA" id="ARBA00022989"/>
    </source>
</evidence>
<dbReference type="PANTHER" id="PTHR33445">
    <property type="entry name" value="ATP SYNTHASE SUBUNIT B', CHLOROPLASTIC"/>
    <property type="match status" value="1"/>
</dbReference>
<dbReference type="AlphaFoldDB" id="A0A5B9DKN3"/>
<keyword evidence="11 15" id="KW-0066">ATP synthesis</keyword>
<dbReference type="GO" id="GO:0046933">
    <property type="term" value="F:proton-transporting ATP synthase activity, rotational mechanism"/>
    <property type="evidence" value="ECO:0007669"/>
    <property type="project" value="UniProtKB-UniRule"/>
</dbReference>
<feature type="coiled-coil region" evidence="17">
    <location>
        <begin position="99"/>
        <end position="163"/>
    </location>
</feature>
<evidence type="ECO:0000256" key="16">
    <source>
        <dbReference type="RuleBase" id="RU003848"/>
    </source>
</evidence>
<evidence type="ECO:0000256" key="15">
    <source>
        <dbReference type="HAMAP-Rule" id="MF_01398"/>
    </source>
</evidence>
<dbReference type="KEGG" id="yti:FNA67_05305"/>
<dbReference type="GO" id="GO:0045259">
    <property type="term" value="C:proton-transporting ATP synthase complex"/>
    <property type="evidence" value="ECO:0007669"/>
    <property type="project" value="UniProtKB-KW"/>
</dbReference>
<keyword evidence="8 15" id="KW-1133">Transmembrane helix</keyword>
<dbReference type="InterPro" id="IPR002146">
    <property type="entry name" value="ATP_synth_b/b'su_bac/chlpt"/>
</dbReference>
<feature type="region of interest" description="Disordered" evidence="18">
    <location>
        <begin position="1"/>
        <end position="45"/>
    </location>
</feature>
<dbReference type="EMBL" id="CP041690">
    <property type="protein sequence ID" value="QEE19626.1"/>
    <property type="molecule type" value="Genomic_DNA"/>
</dbReference>
<evidence type="ECO:0000313" key="19">
    <source>
        <dbReference type="EMBL" id="QEE19626.1"/>
    </source>
</evidence>
<dbReference type="NCBIfam" id="NF006612">
    <property type="entry name" value="PRK09174.1"/>
    <property type="match status" value="1"/>
</dbReference>
<keyword evidence="6 15" id="KW-0812">Transmembrane</keyword>
<dbReference type="InterPro" id="IPR050059">
    <property type="entry name" value="ATP_synthase_B_chain"/>
</dbReference>
<organism evidence="19 20">
    <name type="scientific">Paradevosia tibetensis</name>
    <dbReference type="NCBI Taxonomy" id="1447062"/>
    <lineage>
        <taxon>Bacteria</taxon>
        <taxon>Pseudomonadati</taxon>
        <taxon>Pseudomonadota</taxon>
        <taxon>Alphaproteobacteria</taxon>
        <taxon>Hyphomicrobiales</taxon>
        <taxon>Devosiaceae</taxon>
        <taxon>Paradevosia</taxon>
    </lineage>
</organism>
<protein>
    <recommendedName>
        <fullName evidence="15">ATP synthase subunit b</fullName>
    </recommendedName>
    <alternativeName>
        <fullName evidence="15">ATP synthase F(0) sector subunit b</fullName>
    </alternativeName>
    <alternativeName>
        <fullName evidence="15">ATPase subunit I</fullName>
    </alternativeName>
    <alternativeName>
        <fullName evidence="15">F-type ATPase subunit b</fullName>
        <shortName evidence="15">F-ATPase subunit b</shortName>
    </alternativeName>
</protein>
<comment type="subcellular location">
    <subcellularLocation>
        <location evidence="1">Cell inner membrane</location>
        <topology evidence="1">Single-pass membrane protein</topology>
    </subcellularLocation>
    <subcellularLocation>
        <location evidence="15">Cell membrane</location>
        <topology evidence="15">Single-pass membrane protein</topology>
    </subcellularLocation>
</comment>
<evidence type="ECO:0000256" key="17">
    <source>
        <dbReference type="SAM" id="Coils"/>
    </source>
</evidence>
<feature type="compositionally biased region" description="Basic and acidic residues" evidence="18">
    <location>
        <begin position="9"/>
        <end position="18"/>
    </location>
</feature>
<evidence type="ECO:0000256" key="18">
    <source>
        <dbReference type="SAM" id="MobiDB-lite"/>
    </source>
</evidence>
<dbReference type="Proteomes" id="UP000321062">
    <property type="component" value="Chromosome"/>
</dbReference>
<evidence type="ECO:0000256" key="6">
    <source>
        <dbReference type="ARBA" id="ARBA00022692"/>
    </source>
</evidence>
<keyword evidence="17" id="KW-0175">Coiled coil</keyword>
<evidence type="ECO:0000256" key="9">
    <source>
        <dbReference type="ARBA" id="ARBA00023065"/>
    </source>
</evidence>
<feature type="transmembrane region" description="Helical" evidence="15">
    <location>
        <begin position="55"/>
        <end position="74"/>
    </location>
</feature>
<reference evidence="19 20" key="1">
    <citation type="journal article" date="2015" name="Int. J. Syst. Evol. Microbiol.">
        <title>Youhaiella tibetensis gen. nov., sp. nov., isolated from subsurface sediment.</title>
        <authorList>
            <person name="Wang Y.X."/>
            <person name="Huang F.Q."/>
            <person name="Nogi Y."/>
            <person name="Pang S.J."/>
            <person name="Wang P.K."/>
            <person name="Lv J."/>
        </authorList>
    </citation>
    <scope>NUCLEOTIDE SEQUENCE [LARGE SCALE GENOMIC DNA]</scope>
    <source>
        <strain evidence="20">fig4</strain>
    </source>
</reference>
<gene>
    <name evidence="15" type="primary">atpF</name>
    <name evidence="19" type="ORF">FNA67_05305</name>
</gene>
<name>A0A5B9DKN3_9HYPH</name>
<evidence type="ECO:0000256" key="14">
    <source>
        <dbReference type="ARBA" id="ARBA00025830"/>
    </source>
</evidence>
<evidence type="ECO:0000256" key="1">
    <source>
        <dbReference type="ARBA" id="ARBA00004377"/>
    </source>
</evidence>
<evidence type="ECO:0000256" key="5">
    <source>
        <dbReference type="ARBA" id="ARBA00022547"/>
    </source>
</evidence>
<dbReference type="CDD" id="cd06503">
    <property type="entry name" value="ATP-synt_Fo_b"/>
    <property type="match status" value="1"/>
</dbReference>
<keyword evidence="5 15" id="KW-0138">CF(0)</keyword>
<proteinExistence type="inferred from homology"/>
<evidence type="ECO:0000256" key="10">
    <source>
        <dbReference type="ARBA" id="ARBA00023136"/>
    </source>
</evidence>
<dbReference type="GO" id="GO:0046961">
    <property type="term" value="F:proton-transporting ATPase activity, rotational mechanism"/>
    <property type="evidence" value="ECO:0007669"/>
    <property type="project" value="TreeGrafter"/>
</dbReference>
<dbReference type="HAMAP" id="MF_01398">
    <property type="entry name" value="ATP_synth_b_bprime"/>
    <property type="match status" value="1"/>
</dbReference>
<accession>A0A5B9DKN3</accession>
<dbReference type="GO" id="GO:0005886">
    <property type="term" value="C:plasma membrane"/>
    <property type="evidence" value="ECO:0007669"/>
    <property type="project" value="UniProtKB-SubCell"/>
</dbReference>
<comment type="similarity">
    <text evidence="2 15 16">Belongs to the ATPase B chain family.</text>
</comment>
<evidence type="ECO:0000313" key="20">
    <source>
        <dbReference type="Proteomes" id="UP000321062"/>
    </source>
</evidence>
<evidence type="ECO:0000256" key="7">
    <source>
        <dbReference type="ARBA" id="ARBA00022781"/>
    </source>
</evidence>
<keyword evidence="10 15" id="KW-0472">Membrane</keyword>
<dbReference type="Pfam" id="PF00430">
    <property type="entry name" value="ATP-synt_B"/>
    <property type="match status" value="1"/>
</dbReference>
<keyword evidence="9 15" id="KW-0406">Ion transport</keyword>
<evidence type="ECO:0000256" key="4">
    <source>
        <dbReference type="ARBA" id="ARBA00022475"/>
    </source>
</evidence>
<dbReference type="OrthoDB" id="9805716at2"/>
<keyword evidence="3 15" id="KW-0813">Transport</keyword>
<evidence type="ECO:0000256" key="13">
    <source>
        <dbReference type="ARBA" id="ARBA00025614"/>
    </source>
</evidence>
<comment type="subunit">
    <text evidence="14 15">F-type ATPases have 2 components, F(1) - the catalytic core - and F(0) - the membrane proton channel. F(1) has five subunits: alpha(3), beta(3), gamma(1), delta(1), epsilon(1). F(0) has three main subunits: a(1), b(2) and c(10-14). The alpha and beta chains form an alternating ring which encloses part of the gamma chain. F(1) is attached to F(0) by a central stalk formed by the gamma and epsilon chains, while a peripheral stalk is formed by the delta and b chains.</text>
</comment>
<comment type="function">
    <text evidence="13">Component of the F(0) channel, it forms part of the peripheral stalk, linking F(1) to F(0). The b'-subunit is a diverged and duplicated form of b found in plants and photosynthetic bacteria.</text>
</comment>
<evidence type="ECO:0000256" key="3">
    <source>
        <dbReference type="ARBA" id="ARBA00022448"/>
    </source>
</evidence>
<evidence type="ECO:0000256" key="2">
    <source>
        <dbReference type="ARBA" id="ARBA00005513"/>
    </source>
</evidence>
<evidence type="ECO:0000256" key="11">
    <source>
        <dbReference type="ARBA" id="ARBA00023310"/>
    </source>
</evidence>
<dbReference type="RefSeq" id="WP_049704229.1">
    <property type="nucleotide sequence ID" value="NZ_BMFM01000001.1"/>
</dbReference>
<evidence type="ECO:0000256" key="12">
    <source>
        <dbReference type="ARBA" id="ARBA00025198"/>
    </source>
</evidence>
<keyword evidence="7 15" id="KW-0375">Hydrogen ion transport</keyword>
<keyword evidence="4 15" id="KW-1003">Cell membrane</keyword>